<evidence type="ECO:0000313" key="2">
    <source>
        <dbReference type="EMBL" id="VDL87443.1"/>
    </source>
</evidence>
<sequence length="92" mass="10610">MFNQSSSSPFDDPFFRDRPRFMRSDLFDRVAPMRRLNSCDDALRGVVRNIPIRVQLSGQTAKIEETNDLPVIKGPRGERRHCHSHRQAIDSG</sequence>
<reference evidence="4" key="1">
    <citation type="submission" date="2017-02" db="UniProtKB">
        <authorList>
            <consortium name="WormBaseParasite"/>
        </authorList>
    </citation>
    <scope>IDENTIFICATION</scope>
</reference>
<dbReference type="Proteomes" id="UP000271162">
    <property type="component" value="Unassembled WGS sequence"/>
</dbReference>
<dbReference type="EMBL" id="UYSL01028307">
    <property type="protein sequence ID" value="VDL87443.1"/>
    <property type="molecule type" value="Genomic_DNA"/>
</dbReference>
<keyword evidence="3" id="KW-1185">Reference proteome</keyword>
<accession>A0A0N4YZ68</accession>
<gene>
    <name evidence="2" type="ORF">NBR_LOCUS22542</name>
</gene>
<evidence type="ECO:0000256" key="1">
    <source>
        <dbReference type="SAM" id="MobiDB-lite"/>
    </source>
</evidence>
<proteinExistence type="predicted"/>
<reference evidence="2 3" key="2">
    <citation type="submission" date="2018-11" db="EMBL/GenBank/DDBJ databases">
        <authorList>
            <consortium name="Pathogen Informatics"/>
        </authorList>
    </citation>
    <scope>NUCLEOTIDE SEQUENCE [LARGE SCALE GENOMIC DNA]</scope>
</reference>
<protein>
    <submittedName>
        <fullName evidence="4">SHSP domain-containing protein</fullName>
    </submittedName>
</protein>
<feature type="region of interest" description="Disordered" evidence="1">
    <location>
        <begin position="61"/>
        <end position="92"/>
    </location>
</feature>
<evidence type="ECO:0000313" key="4">
    <source>
        <dbReference type="WBParaSite" id="NBR_0002254001-mRNA-1"/>
    </source>
</evidence>
<evidence type="ECO:0000313" key="3">
    <source>
        <dbReference type="Proteomes" id="UP000271162"/>
    </source>
</evidence>
<name>A0A0N4YZ68_NIPBR</name>
<dbReference type="WBParaSite" id="NBR_0002254001-mRNA-1">
    <property type="protein sequence ID" value="NBR_0002254001-mRNA-1"/>
    <property type="gene ID" value="NBR_0002254001"/>
</dbReference>
<dbReference type="AlphaFoldDB" id="A0A0N4YZ68"/>
<organism evidence="4">
    <name type="scientific">Nippostrongylus brasiliensis</name>
    <name type="common">Rat hookworm</name>
    <dbReference type="NCBI Taxonomy" id="27835"/>
    <lineage>
        <taxon>Eukaryota</taxon>
        <taxon>Metazoa</taxon>
        <taxon>Ecdysozoa</taxon>
        <taxon>Nematoda</taxon>
        <taxon>Chromadorea</taxon>
        <taxon>Rhabditida</taxon>
        <taxon>Rhabditina</taxon>
        <taxon>Rhabditomorpha</taxon>
        <taxon>Strongyloidea</taxon>
        <taxon>Heligmosomidae</taxon>
        <taxon>Nippostrongylus</taxon>
    </lineage>
</organism>